<sequence>MPSRVDTLPDPASSEPDRTAESRAAAQVLEVLGLGPEASRHVVQLVASESGVRAERLGDSVTTADPSPDMPRAASAGGPTRLVRYRAVDREGAVLYLPTLDVREIALACAGETGAVPQSTVSETDEVPEDAWVDGLAGYDDARPLLELAPEVLETVGLLVLANPLAAAGGHATVRVLLLDAQGSAVARGSLLRDLFGSQDFHEADGLVRALGLRCDGGWLVADTGTTEIFRAARLRPAEVSV</sequence>
<dbReference type="AlphaFoldDB" id="D1BE61"/>
<name>D1BE61_SANKS</name>
<proteinExistence type="predicted"/>
<reference evidence="2 3" key="1">
    <citation type="journal article" date="2009" name="Stand. Genomic Sci.">
        <title>Complete genome sequence of Sanguibacter keddieii type strain (ST-74).</title>
        <authorList>
            <person name="Ivanova N."/>
            <person name="Sikorski J."/>
            <person name="Sims D."/>
            <person name="Brettin T."/>
            <person name="Detter J.C."/>
            <person name="Han C."/>
            <person name="Lapidus A."/>
            <person name="Copeland A."/>
            <person name="Glavina Del Rio T."/>
            <person name="Nolan M."/>
            <person name="Chen F."/>
            <person name="Lucas S."/>
            <person name="Tice H."/>
            <person name="Cheng J.F."/>
            <person name="Bruce D."/>
            <person name="Goodwin L."/>
            <person name="Pitluck S."/>
            <person name="Pati A."/>
            <person name="Mavromatis K."/>
            <person name="Chen A."/>
            <person name="Palaniappan K."/>
            <person name="D'haeseleer P."/>
            <person name="Chain P."/>
            <person name="Bristow J."/>
            <person name="Eisen J.A."/>
            <person name="Markowitz V."/>
            <person name="Hugenholtz P."/>
            <person name="Goker M."/>
            <person name="Pukall R."/>
            <person name="Klenk H.P."/>
            <person name="Kyrpides N.C."/>
        </authorList>
    </citation>
    <scope>NUCLEOTIDE SEQUENCE [LARGE SCALE GENOMIC DNA]</scope>
    <source>
        <strain evidence="3">ATCC 51767 / DSM 10542 / NCFB 3025 / ST-74</strain>
    </source>
</reference>
<evidence type="ECO:0000313" key="3">
    <source>
        <dbReference type="Proteomes" id="UP000000322"/>
    </source>
</evidence>
<organism evidence="2 3">
    <name type="scientific">Sanguibacter keddieii (strain ATCC 51767 / DSM 10542 / NCFB 3025 / ST-74)</name>
    <dbReference type="NCBI Taxonomy" id="446469"/>
    <lineage>
        <taxon>Bacteria</taxon>
        <taxon>Bacillati</taxon>
        <taxon>Actinomycetota</taxon>
        <taxon>Actinomycetes</taxon>
        <taxon>Micrococcales</taxon>
        <taxon>Sanguibacteraceae</taxon>
        <taxon>Sanguibacter</taxon>
    </lineage>
</organism>
<dbReference type="KEGG" id="ske:Sked_11960"/>
<evidence type="ECO:0000313" key="2">
    <source>
        <dbReference type="EMBL" id="ACZ21139.1"/>
    </source>
</evidence>
<dbReference type="HOGENOM" id="CLU_1146549_0_0_11"/>
<feature type="region of interest" description="Disordered" evidence="1">
    <location>
        <begin position="53"/>
        <end position="77"/>
    </location>
</feature>
<dbReference type="EMBL" id="CP001819">
    <property type="protein sequence ID" value="ACZ21139.1"/>
    <property type="molecule type" value="Genomic_DNA"/>
</dbReference>
<protein>
    <submittedName>
        <fullName evidence="2">Uncharacterized protein</fullName>
    </submittedName>
</protein>
<dbReference type="Proteomes" id="UP000000322">
    <property type="component" value="Chromosome"/>
</dbReference>
<feature type="region of interest" description="Disordered" evidence="1">
    <location>
        <begin position="1"/>
        <end position="23"/>
    </location>
</feature>
<dbReference type="RefSeq" id="WP_012866208.1">
    <property type="nucleotide sequence ID" value="NC_013521.1"/>
</dbReference>
<evidence type="ECO:0000256" key="1">
    <source>
        <dbReference type="SAM" id="MobiDB-lite"/>
    </source>
</evidence>
<gene>
    <name evidence="2" type="ordered locus">Sked_11960</name>
</gene>
<accession>D1BE61</accession>
<keyword evidence="3" id="KW-1185">Reference proteome</keyword>